<feature type="domain" description="Transposase IS66 C-terminal" evidence="2">
    <location>
        <begin position="82"/>
        <end position="118"/>
    </location>
</feature>
<dbReference type="InterPro" id="IPR004291">
    <property type="entry name" value="Transposase_IS66_central"/>
</dbReference>
<evidence type="ECO:0000313" key="3">
    <source>
        <dbReference type="EMBL" id="PSJ15736.1"/>
    </source>
</evidence>
<accession>A0A2P7NQI0</accession>
<proteinExistence type="predicted"/>
<evidence type="ECO:0000313" key="4">
    <source>
        <dbReference type="Proteomes" id="UP000241912"/>
    </source>
</evidence>
<comment type="caution">
    <text evidence="3">The sequence shown here is derived from an EMBL/GenBank/DDBJ whole genome shotgun (WGS) entry which is preliminary data.</text>
</comment>
<dbReference type="InterPro" id="IPR039552">
    <property type="entry name" value="IS66_C"/>
</dbReference>
<organism evidence="3 4">
    <name type="scientific">Nitrosomonas supralitoralis</name>
    <dbReference type="NCBI Taxonomy" id="2116706"/>
    <lineage>
        <taxon>Bacteria</taxon>
        <taxon>Pseudomonadati</taxon>
        <taxon>Pseudomonadota</taxon>
        <taxon>Betaproteobacteria</taxon>
        <taxon>Nitrosomonadales</taxon>
        <taxon>Nitrosomonadaceae</taxon>
        <taxon>Nitrosomonas</taxon>
    </lineage>
</organism>
<dbReference type="OrthoDB" id="9794514at2"/>
<dbReference type="Proteomes" id="UP000241912">
    <property type="component" value="Unassembled WGS sequence"/>
</dbReference>
<keyword evidence="4" id="KW-1185">Reference proteome</keyword>
<evidence type="ECO:0000259" key="1">
    <source>
        <dbReference type="Pfam" id="PF03050"/>
    </source>
</evidence>
<dbReference type="Pfam" id="PF03050">
    <property type="entry name" value="DDE_Tnp_IS66"/>
    <property type="match status" value="1"/>
</dbReference>
<sequence>LEALHDWLVQTRAQTANGGGSAKALDYTLKRWVSLIRYAQTGHLPIDNNPVENIIRPIAIGKKNWLFTGSERAGQRAAAIQTLLGTAQLNGLNPSDWLKDTLIKLPTWPNSRIDELLPLPSEFIESLKQKNDRW</sequence>
<dbReference type="PANTHER" id="PTHR33678:SF1">
    <property type="entry name" value="BLL1576 PROTEIN"/>
    <property type="match status" value="1"/>
</dbReference>
<dbReference type="PANTHER" id="PTHR33678">
    <property type="entry name" value="BLL1576 PROTEIN"/>
    <property type="match status" value="1"/>
</dbReference>
<dbReference type="InterPro" id="IPR052344">
    <property type="entry name" value="Transposase-related"/>
</dbReference>
<dbReference type="Pfam" id="PF13817">
    <property type="entry name" value="DDE_Tnp_IS66_C"/>
    <property type="match status" value="1"/>
</dbReference>
<dbReference type="RefSeq" id="WP_147383675.1">
    <property type="nucleotide sequence ID" value="NZ_PXXU01000200.1"/>
</dbReference>
<reference evidence="3 4" key="1">
    <citation type="submission" date="2018-03" db="EMBL/GenBank/DDBJ databases">
        <title>Draft genome of Nitrosomonas supralitoralis APG5.</title>
        <authorList>
            <person name="Urakawa H."/>
            <person name="Lopez J.V."/>
        </authorList>
    </citation>
    <scope>NUCLEOTIDE SEQUENCE [LARGE SCALE GENOMIC DNA]</scope>
    <source>
        <strain evidence="3 4">APG5</strain>
    </source>
</reference>
<protein>
    <submittedName>
        <fullName evidence="3">IS66 family transposase</fullName>
    </submittedName>
</protein>
<feature type="non-terminal residue" evidence="3">
    <location>
        <position position="1"/>
    </location>
</feature>
<dbReference type="AlphaFoldDB" id="A0A2P7NQI0"/>
<name>A0A2P7NQI0_9PROT</name>
<dbReference type="EMBL" id="PXXU01000200">
    <property type="protein sequence ID" value="PSJ15736.1"/>
    <property type="molecule type" value="Genomic_DNA"/>
</dbReference>
<feature type="domain" description="Transposase IS66 central" evidence="1">
    <location>
        <begin position="2"/>
        <end position="75"/>
    </location>
</feature>
<gene>
    <name evidence="3" type="ORF">C7H79_17375</name>
</gene>
<evidence type="ECO:0000259" key="2">
    <source>
        <dbReference type="Pfam" id="PF13817"/>
    </source>
</evidence>